<sequence length="72" mass="8660">FEKSLPEEPVCAVREVIYDYPKFERKLPKRKSKFLNKIHKKLFPMWKKDNTSRAQDTETLHGLSAKVIYDYE</sequence>
<reference evidence="1" key="1">
    <citation type="journal article" date="2022" name="bioRxiv">
        <title>Sequencing and chromosome-scale assembly of the giantPleurodeles waltlgenome.</title>
        <authorList>
            <person name="Brown T."/>
            <person name="Elewa A."/>
            <person name="Iarovenko S."/>
            <person name="Subramanian E."/>
            <person name="Araus A.J."/>
            <person name="Petzold A."/>
            <person name="Susuki M."/>
            <person name="Suzuki K.-i.T."/>
            <person name="Hayashi T."/>
            <person name="Toyoda A."/>
            <person name="Oliveira C."/>
            <person name="Osipova E."/>
            <person name="Leigh N.D."/>
            <person name="Simon A."/>
            <person name="Yun M.H."/>
        </authorList>
    </citation>
    <scope>NUCLEOTIDE SEQUENCE</scope>
    <source>
        <strain evidence="1">20211129_DDA</strain>
        <tissue evidence="1">Liver</tissue>
    </source>
</reference>
<accession>A0AAV7PW37</accession>
<name>A0AAV7PW37_PLEWA</name>
<feature type="non-terminal residue" evidence="1">
    <location>
        <position position="72"/>
    </location>
</feature>
<dbReference type="AlphaFoldDB" id="A0AAV7PW37"/>
<evidence type="ECO:0000313" key="2">
    <source>
        <dbReference type="Proteomes" id="UP001066276"/>
    </source>
</evidence>
<organism evidence="1 2">
    <name type="scientific">Pleurodeles waltl</name>
    <name type="common">Iberian ribbed newt</name>
    <dbReference type="NCBI Taxonomy" id="8319"/>
    <lineage>
        <taxon>Eukaryota</taxon>
        <taxon>Metazoa</taxon>
        <taxon>Chordata</taxon>
        <taxon>Craniata</taxon>
        <taxon>Vertebrata</taxon>
        <taxon>Euteleostomi</taxon>
        <taxon>Amphibia</taxon>
        <taxon>Batrachia</taxon>
        <taxon>Caudata</taxon>
        <taxon>Salamandroidea</taxon>
        <taxon>Salamandridae</taxon>
        <taxon>Pleurodelinae</taxon>
        <taxon>Pleurodeles</taxon>
    </lineage>
</organism>
<dbReference type="Proteomes" id="UP001066276">
    <property type="component" value="Chromosome 7"/>
</dbReference>
<keyword evidence="2" id="KW-1185">Reference proteome</keyword>
<comment type="caution">
    <text evidence="1">The sequence shown here is derived from an EMBL/GenBank/DDBJ whole genome shotgun (WGS) entry which is preliminary data.</text>
</comment>
<dbReference type="EMBL" id="JANPWB010000011">
    <property type="protein sequence ID" value="KAJ1132134.1"/>
    <property type="molecule type" value="Genomic_DNA"/>
</dbReference>
<gene>
    <name evidence="1" type="ORF">NDU88_010463</name>
</gene>
<protein>
    <submittedName>
        <fullName evidence="1">Uncharacterized protein</fullName>
    </submittedName>
</protein>
<proteinExistence type="predicted"/>
<evidence type="ECO:0000313" key="1">
    <source>
        <dbReference type="EMBL" id="KAJ1132134.1"/>
    </source>
</evidence>
<feature type="non-terminal residue" evidence="1">
    <location>
        <position position="1"/>
    </location>
</feature>